<protein>
    <submittedName>
        <fullName evidence="1">Uncharacterized protein</fullName>
    </submittedName>
</protein>
<accession>A0A6M0S7G8</accession>
<proteinExistence type="predicted"/>
<dbReference type="Proteomes" id="UP000473574">
    <property type="component" value="Unassembled WGS sequence"/>
</dbReference>
<reference evidence="1 2" key="1">
    <citation type="journal article" date="2020" name="Microb. Ecol.">
        <title>Ecogenomics of the Marine Benthic Filamentous Cyanobacterium Adonisia.</title>
        <authorList>
            <person name="Walter J.M."/>
            <person name="Coutinho F.H."/>
            <person name="Leomil L."/>
            <person name="Hargreaves P.I."/>
            <person name="Campeao M.E."/>
            <person name="Vieira V.V."/>
            <person name="Silva B.S."/>
            <person name="Fistarol G.O."/>
            <person name="Salomon P.S."/>
            <person name="Sawabe T."/>
            <person name="Mino S."/>
            <person name="Hosokawa M."/>
            <person name="Miyashita H."/>
            <person name="Maruyama F."/>
            <person name="van Verk M.C."/>
            <person name="Dutilh B.E."/>
            <person name="Thompson C.C."/>
            <person name="Thompson F.L."/>
        </authorList>
    </citation>
    <scope>NUCLEOTIDE SEQUENCE [LARGE SCALE GENOMIC DNA]</scope>
    <source>
        <strain evidence="1 2">CCMR0082</strain>
    </source>
</reference>
<gene>
    <name evidence="1" type="ORF">D0962_16695</name>
</gene>
<sequence>MLLAGTISMDLNVPEVFQVFQKLILWLIGTYQNTSQRTQLFQVKPPADKVFKASGTLEHLNSQSNQKKHYIFCSLRRTVTFSLIALHNG</sequence>
<comment type="caution">
    <text evidence="1">The sequence shown here is derived from an EMBL/GenBank/DDBJ whole genome shotgun (WGS) entry which is preliminary data.</text>
</comment>
<evidence type="ECO:0000313" key="1">
    <source>
        <dbReference type="EMBL" id="NEZ64408.1"/>
    </source>
</evidence>
<dbReference type="AlphaFoldDB" id="A0A6M0S7G8"/>
<name>A0A6M0S7G8_9CYAN</name>
<dbReference type="EMBL" id="QZCE01000002">
    <property type="protein sequence ID" value="NEZ64408.1"/>
    <property type="molecule type" value="Genomic_DNA"/>
</dbReference>
<evidence type="ECO:0000313" key="2">
    <source>
        <dbReference type="Proteomes" id="UP000473574"/>
    </source>
</evidence>
<organism evidence="1 2">
    <name type="scientific">Adonisia turfae CCMR0082</name>
    <dbReference type="NCBI Taxonomy" id="2304604"/>
    <lineage>
        <taxon>Bacteria</taxon>
        <taxon>Bacillati</taxon>
        <taxon>Cyanobacteriota</taxon>
        <taxon>Adonisia</taxon>
        <taxon>Adonisia turfae</taxon>
    </lineage>
</organism>